<dbReference type="HAMAP" id="MF_02065">
    <property type="entry name" value="MltG"/>
    <property type="match status" value="1"/>
</dbReference>
<comment type="caution">
    <text evidence="8">The sequence shown here is derived from an EMBL/GenBank/DDBJ whole genome shotgun (WGS) entry which is preliminary data.</text>
</comment>
<accession>A0A0G0TTT0</accession>
<dbReference type="CDD" id="cd08010">
    <property type="entry name" value="MltG_like"/>
    <property type="match status" value="1"/>
</dbReference>
<keyword evidence="1 7" id="KW-1003">Cell membrane</keyword>
<evidence type="ECO:0000313" key="9">
    <source>
        <dbReference type="Proteomes" id="UP000034531"/>
    </source>
</evidence>
<dbReference type="PANTHER" id="PTHR30518">
    <property type="entry name" value="ENDOLYTIC MUREIN TRANSGLYCOSYLASE"/>
    <property type="match status" value="1"/>
</dbReference>
<dbReference type="AlphaFoldDB" id="A0A0G0TTT0"/>
<evidence type="ECO:0000256" key="7">
    <source>
        <dbReference type="HAMAP-Rule" id="MF_02065"/>
    </source>
</evidence>
<protein>
    <recommendedName>
        <fullName evidence="7">Endolytic murein transglycosylase</fullName>
        <ecNumber evidence="7">4.2.2.29</ecNumber>
    </recommendedName>
    <alternativeName>
        <fullName evidence="7">Peptidoglycan lytic transglycosylase</fullName>
    </alternativeName>
    <alternativeName>
        <fullName evidence="7">Peptidoglycan polymerization terminase</fullName>
    </alternativeName>
</protein>
<dbReference type="Proteomes" id="UP000034531">
    <property type="component" value="Unassembled WGS sequence"/>
</dbReference>
<name>A0A0G0TTT0_9BACT</name>
<dbReference type="GO" id="GO:0009252">
    <property type="term" value="P:peptidoglycan biosynthetic process"/>
    <property type="evidence" value="ECO:0007669"/>
    <property type="project" value="UniProtKB-UniRule"/>
</dbReference>
<evidence type="ECO:0000256" key="3">
    <source>
        <dbReference type="ARBA" id="ARBA00022989"/>
    </source>
</evidence>
<dbReference type="NCBIfam" id="TIGR00247">
    <property type="entry name" value="endolytic transglycosylase MltG"/>
    <property type="match status" value="1"/>
</dbReference>
<organism evidence="8 9">
    <name type="scientific">Candidatus Curtissbacteria bacterium GW2011_GWA1_40_16</name>
    <dbReference type="NCBI Taxonomy" id="1618405"/>
    <lineage>
        <taxon>Bacteria</taxon>
        <taxon>Candidatus Curtissiibacteriota</taxon>
    </lineage>
</organism>
<proteinExistence type="inferred from homology"/>
<dbReference type="Gene3D" id="3.30.1490.480">
    <property type="entry name" value="Endolytic murein transglycosylase"/>
    <property type="match status" value="1"/>
</dbReference>
<dbReference type="GO" id="GO:0005886">
    <property type="term" value="C:plasma membrane"/>
    <property type="evidence" value="ECO:0007669"/>
    <property type="project" value="UniProtKB-UniRule"/>
</dbReference>
<evidence type="ECO:0000256" key="1">
    <source>
        <dbReference type="ARBA" id="ARBA00022475"/>
    </source>
</evidence>
<evidence type="ECO:0000256" key="4">
    <source>
        <dbReference type="ARBA" id="ARBA00023136"/>
    </source>
</evidence>
<keyword evidence="4 7" id="KW-0472">Membrane</keyword>
<dbReference type="GO" id="GO:0008932">
    <property type="term" value="F:lytic endotransglycosylase activity"/>
    <property type="evidence" value="ECO:0007669"/>
    <property type="project" value="UniProtKB-UniRule"/>
</dbReference>
<evidence type="ECO:0000313" key="8">
    <source>
        <dbReference type="EMBL" id="KKR50475.1"/>
    </source>
</evidence>
<dbReference type="GO" id="GO:0071555">
    <property type="term" value="P:cell wall organization"/>
    <property type="evidence" value="ECO:0007669"/>
    <property type="project" value="UniProtKB-KW"/>
</dbReference>
<evidence type="ECO:0000256" key="6">
    <source>
        <dbReference type="ARBA" id="ARBA00023316"/>
    </source>
</evidence>
<dbReference type="EMBL" id="LBYI01000011">
    <property type="protein sequence ID" value="KKR50475.1"/>
    <property type="molecule type" value="Genomic_DNA"/>
</dbReference>
<dbReference type="PANTHER" id="PTHR30518:SF2">
    <property type="entry name" value="ENDOLYTIC MUREIN TRANSGLYCOSYLASE"/>
    <property type="match status" value="1"/>
</dbReference>
<reference evidence="8 9" key="1">
    <citation type="journal article" date="2015" name="Nature">
        <title>rRNA introns, odd ribosomes, and small enigmatic genomes across a large radiation of phyla.</title>
        <authorList>
            <person name="Brown C.T."/>
            <person name="Hug L.A."/>
            <person name="Thomas B.C."/>
            <person name="Sharon I."/>
            <person name="Castelle C.J."/>
            <person name="Singh A."/>
            <person name="Wilkins M.J."/>
            <person name="Williams K.H."/>
            <person name="Banfield J.F."/>
        </authorList>
    </citation>
    <scope>NUCLEOTIDE SEQUENCE [LARGE SCALE GENOMIC DNA]</scope>
</reference>
<keyword evidence="3 7" id="KW-1133">Transmembrane helix</keyword>
<dbReference type="EC" id="4.2.2.29" evidence="7"/>
<sequence>MTAIKKLPVVFGILFVLLITSPVLLYKYYNLLLQPVSYSSPAPAKTIVITPGQPLVQVAANLEKEHLIKSAFAFRLLVAQMGISRNIQAGDFNISPDMSSKEIATFLTHGAIDVWVTIPEGLRIEEQADRIEQKLKFGANEDYKFDKKQYIQLAKEGYMFPDTYLIPKDATAEDVSDRFQQTFKQKVSDTVLNKGTKYGLSPQDVIILASLLEKEAKTSEEKPIIAGIFINRLNAGLPLQVDATVSYAKGYVSAQNTWWPQVTVANYQDIKSAYNTYLHLGLPPAPIASPGQDSINAAASPAQTDYYYYLHDTTGKIHYAKTAQEHNNNIQTYLQ</sequence>
<evidence type="ECO:0000256" key="5">
    <source>
        <dbReference type="ARBA" id="ARBA00023239"/>
    </source>
</evidence>
<keyword evidence="5 7" id="KW-0456">Lyase</keyword>
<evidence type="ECO:0000256" key="2">
    <source>
        <dbReference type="ARBA" id="ARBA00022692"/>
    </source>
</evidence>
<dbReference type="Pfam" id="PF02618">
    <property type="entry name" value="YceG"/>
    <property type="match status" value="1"/>
</dbReference>
<dbReference type="PATRIC" id="fig|1618405.3.peg.536"/>
<comment type="catalytic activity">
    <reaction evidence="7">
        <text>a peptidoglycan chain = a peptidoglycan chain with N-acetyl-1,6-anhydromuramyl-[peptide] at the reducing end + a peptidoglycan chain with N-acetylglucosamine at the non-reducing end.</text>
        <dbReference type="EC" id="4.2.2.29"/>
    </reaction>
</comment>
<keyword evidence="2 7" id="KW-0812">Transmembrane</keyword>
<comment type="similarity">
    <text evidence="7">Belongs to the transglycosylase MltG family.</text>
</comment>
<comment type="function">
    <text evidence="7">Functions as a peptidoglycan terminase that cleaves nascent peptidoglycan strands endolytically to terminate their elongation.</text>
</comment>
<feature type="site" description="Important for catalytic activity" evidence="7">
    <location>
        <position position="215"/>
    </location>
</feature>
<dbReference type="InterPro" id="IPR003770">
    <property type="entry name" value="MLTG-like"/>
</dbReference>
<gene>
    <name evidence="7" type="primary">mltG</name>
    <name evidence="8" type="ORF">UT84_C0011G0021</name>
</gene>
<keyword evidence="6 7" id="KW-0961">Cell wall biogenesis/degradation</keyword>